<reference evidence="1 2" key="1">
    <citation type="journal article" date="2015" name="Nature">
        <title>rRNA introns, odd ribosomes, and small enigmatic genomes across a large radiation of phyla.</title>
        <authorList>
            <person name="Brown C.T."/>
            <person name="Hug L.A."/>
            <person name="Thomas B.C."/>
            <person name="Sharon I."/>
            <person name="Castelle C.J."/>
            <person name="Singh A."/>
            <person name="Wilkins M.J."/>
            <person name="Williams K.H."/>
            <person name="Banfield J.F."/>
        </authorList>
    </citation>
    <scope>NUCLEOTIDE SEQUENCE [LARGE SCALE GENOMIC DNA]</scope>
</reference>
<dbReference type="AlphaFoldDB" id="A0A0G0QN81"/>
<evidence type="ECO:0000313" key="2">
    <source>
        <dbReference type="Proteomes" id="UP000034881"/>
    </source>
</evidence>
<organism evidence="1 2">
    <name type="scientific">Candidatus Daviesbacteria bacterium GW2011_GWC2_40_12</name>
    <dbReference type="NCBI Taxonomy" id="1618431"/>
    <lineage>
        <taxon>Bacteria</taxon>
        <taxon>Candidatus Daviesiibacteriota</taxon>
    </lineage>
</organism>
<protein>
    <submittedName>
        <fullName evidence="1">Uncharacterized protein</fullName>
    </submittedName>
</protein>
<evidence type="ECO:0000313" key="1">
    <source>
        <dbReference type="EMBL" id="KKR41894.1"/>
    </source>
</evidence>
<gene>
    <name evidence="1" type="ORF">UT77_C0005G0009</name>
</gene>
<dbReference type="Proteomes" id="UP000034881">
    <property type="component" value="Unassembled WGS sequence"/>
</dbReference>
<comment type="caution">
    <text evidence="1">The sequence shown here is derived from an EMBL/GenBank/DDBJ whole genome shotgun (WGS) entry which is preliminary data.</text>
</comment>
<name>A0A0G0QN81_9BACT</name>
<dbReference type="EMBL" id="LBYB01000005">
    <property type="protein sequence ID" value="KKR41894.1"/>
    <property type="molecule type" value="Genomic_DNA"/>
</dbReference>
<proteinExistence type="predicted"/>
<sequence length="129" mass="14170">MQKQCEYINPETGEQCNGFALESGLCFSHDPKRKDDKQAAVMKGGQAPKKVVLNLPPVSIKTVDDVVTMLEEVINGVRSGEIPCSSPANTIGFLCGHVLKAIELSSVDTKLDAIDRIILERRMSQRSRK</sequence>
<accession>A0A0G0QN81</accession>